<reference evidence="1" key="1">
    <citation type="journal article" date="2020" name="Stud. Mycol.">
        <title>101 Dothideomycetes genomes: a test case for predicting lifestyles and emergence of pathogens.</title>
        <authorList>
            <person name="Haridas S."/>
            <person name="Albert R."/>
            <person name="Binder M."/>
            <person name="Bloem J."/>
            <person name="Labutti K."/>
            <person name="Salamov A."/>
            <person name="Andreopoulos B."/>
            <person name="Baker S."/>
            <person name="Barry K."/>
            <person name="Bills G."/>
            <person name="Bluhm B."/>
            <person name="Cannon C."/>
            <person name="Castanera R."/>
            <person name="Culley D."/>
            <person name="Daum C."/>
            <person name="Ezra D."/>
            <person name="Gonzalez J."/>
            <person name="Henrissat B."/>
            <person name="Kuo A."/>
            <person name="Liang C."/>
            <person name="Lipzen A."/>
            <person name="Lutzoni F."/>
            <person name="Magnuson J."/>
            <person name="Mondo S."/>
            <person name="Nolan M."/>
            <person name="Ohm R."/>
            <person name="Pangilinan J."/>
            <person name="Park H.-J."/>
            <person name="Ramirez L."/>
            <person name="Alfaro M."/>
            <person name="Sun H."/>
            <person name="Tritt A."/>
            <person name="Yoshinaga Y."/>
            <person name="Zwiers L.-H."/>
            <person name="Turgeon B."/>
            <person name="Goodwin S."/>
            <person name="Spatafora J."/>
            <person name="Crous P."/>
            <person name="Grigoriev I."/>
        </authorList>
    </citation>
    <scope>NUCLEOTIDE SEQUENCE</scope>
    <source>
        <strain evidence="1">CBS 119687</strain>
    </source>
</reference>
<evidence type="ECO:0000313" key="1">
    <source>
        <dbReference type="EMBL" id="KAF2124210.1"/>
    </source>
</evidence>
<organism evidence="1 2">
    <name type="scientific">Dothidotthia symphoricarpi CBS 119687</name>
    <dbReference type="NCBI Taxonomy" id="1392245"/>
    <lineage>
        <taxon>Eukaryota</taxon>
        <taxon>Fungi</taxon>
        <taxon>Dikarya</taxon>
        <taxon>Ascomycota</taxon>
        <taxon>Pezizomycotina</taxon>
        <taxon>Dothideomycetes</taxon>
        <taxon>Pleosporomycetidae</taxon>
        <taxon>Pleosporales</taxon>
        <taxon>Dothidotthiaceae</taxon>
        <taxon>Dothidotthia</taxon>
    </lineage>
</organism>
<dbReference type="GeneID" id="54409613"/>
<dbReference type="RefSeq" id="XP_033518603.1">
    <property type="nucleotide sequence ID" value="XM_033669181.1"/>
</dbReference>
<dbReference type="InterPro" id="IPR002347">
    <property type="entry name" value="SDR_fam"/>
</dbReference>
<dbReference type="Pfam" id="PF00106">
    <property type="entry name" value="adh_short"/>
    <property type="match status" value="1"/>
</dbReference>
<name>A0A6A5ZX97_9PLEO</name>
<dbReference type="GO" id="GO:0016616">
    <property type="term" value="F:oxidoreductase activity, acting on the CH-OH group of donors, NAD or NADP as acceptor"/>
    <property type="evidence" value="ECO:0007669"/>
    <property type="project" value="TreeGrafter"/>
</dbReference>
<dbReference type="PRINTS" id="PR00081">
    <property type="entry name" value="GDHRDH"/>
</dbReference>
<dbReference type="PANTHER" id="PTHR45458">
    <property type="entry name" value="SHORT-CHAIN DEHYDROGENASE/REDUCTASE SDR"/>
    <property type="match status" value="1"/>
</dbReference>
<dbReference type="Gene3D" id="3.40.50.720">
    <property type="entry name" value="NAD(P)-binding Rossmann-like Domain"/>
    <property type="match status" value="1"/>
</dbReference>
<evidence type="ECO:0000313" key="2">
    <source>
        <dbReference type="Proteomes" id="UP000799771"/>
    </source>
</evidence>
<accession>A0A6A5ZX97</accession>
<dbReference type="InterPro" id="IPR036291">
    <property type="entry name" value="NAD(P)-bd_dom_sf"/>
</dbReference>
<dbReference type="PANTHER" id="PTHR45458:SF1">
    <property type="entry name" value="SHORT CHAIN DEHYDROGENASE"/>
    <property type="match status" value="1"/>
</dbReference>
<sequence length="254" mass="27759">MTSLFTTNIFPKSKDVAFITGANRGIGFELARTLARDHDFHILLGCRSPAAGSLAALKLRDEGYAVENITIDITSDDSIRNAAEEIKKKHERLDLLVNNAGMMVRGDADECFDTKRQALQDTFNTNVSGHALVTDAFIPLLSKSPNPRIVFLSSILGSIINRLTVKCPLDEIDSIAFRCSKAALNMLAAHYARKFKEKGWKITMVCPGFVSTDMHNGNGAITPRQAMGNLVRVCTLGPNGETGTFTNDIGLIHY</sequence>
<keyword evidence="2" id="KW-1185">Reference proteome</keyword>
<gene>
    <name evidence="1" type="ORF">P153DRAFT_371080</name>
</gene>
<dbReference type="Proteomes" id="UP000799771">
    <property type="component" value="Unassembled WGS sequence"/>
</dbReference>
<proteinExistence type="predicted"/>
<dbReference type="EMBL" id="ML977520">
    <property type="protein sequence ID" value="KAF2124210.1"/>
    <property type="molecule type" value="Genomic_DNA"/>
</dbReference>
<dbReference type="InterPro" id="IPR052184">
    <property type="entry name" value="SDR_enzymes"/>
</dbReference>
<protein>
    <submittedName>
        <fullName evidence="1">Carbonyl reductase</fullName>
    </submittedName>
</protein>
<dbReference type="AlphaFoldDB" id="A0A6A5ZX97"/>
<dbReference type="OrthoDB" id="191139at2759"/>
<dbReference type="SUPFAM" id="SSF51735">
    <property type="entry name" value="NAD(P)-binding Rossmann-fold domains"/>
    <property type="match status" value="1"/>
</dbReference>